<dbReference type="Pfam" id="PF10011">
    <property type="entry name" value="DUF2254"/>
    <property type="match status" value="1"/>
</dbReference>
<protein>
    <submittedName>
        <fullName evidence="2">Putative membrane protein</fullName>
    </submittedName>
</protein>
<accession>A0A2T0WFW3</accession>
<keyword evidence="1" id="KW-0812">Transmembrane</keyword>
<feature type="transmembrane region" description="Helical" evidence="1">
    <location>
        <begin position="57"/>
        <end position="83"/>
    </location>
</feature>
<feature type="transmembrane region" description="Helical" evidence="1">
    <location>
        <begin position="133"/>
        <end position="154"/>
    </location>
</feature>
<keyword evidence="1" id="KW-0472">Membrane</keyword>
<proteinExistence type="predicted"/>
<evidence type="ECO:0000313" key="2">
    <source>
        <dbReference type="EMBL" id="PRY85598.1"/>
    </source>
</evidence>
<feature type="transmembrane region" description="Helical" evidence="1">
    <location>
        <begin position="16"/>
        <end position="37"/>
    </location>
</feature>
<keyword evidence="3" id="KW-1185">Reference proteome</keyword>
<dbReference type="AlphaFoldDB" id="A0A2T0WFW3"/>
<dbReference type="InterPro" id="IPR018723">
    <property type="entry name" value="DUF2254_membrane"/>
</dbReference>
<dbReference type="OrthoDB" id="2955631at2"/>
<gene>
    <name evidence="2" type="ORF">CLV74_11551</name>
</gene>
<evidence type="ECO:0000256" key="1">
    <source>
        <dbReference type="SAM" id="Phobius"/>
    </source>
</evidence>
<reference evidence="2 3" key="1">
    <citation type="submission" date="2018-03" db="EMBL/GenBank/DDBJ databases">
        <title>Genomic Encyclopedia of Archaeal and Bacterial Type Strains, Phase II (KMG-II): from individual species to whole genera.</title>
        <authorList>
            <person name="Goeker M."/>
        </authorList>
    </citation>
    <scope>NUCLEOTIDE SEQUENCE [LARGE SCALE GENOMIC DNA]</scope>
    <source>
        <strain evidence="2 3">DSM 100212</strain>
    </source>
</reference>
<evidence type="ECO:0000313" key="3">
    <source>
        <dbReference type="Proteomes" id="UP000238392"/>
    </source>
</evidence>
<dbReference type="RefSeq" id="WP_106267398.1">
    <property type="nucleotide sequence ID" value="NZ_PVTQ01000015.1"/>
</dbReference>
<keyword evidence="1" id="KW-1133">Transmembrane helix</keyword>
<comment type="caution">
    <text evidence="2">The sequence shown here is derived from an EMBL/GenBank/DDBJ whole genome shotgun (WGS) entry which is preliminary data.</text>
</comment>
<organism evidence="2 3">
    <name type="scientific">Donghicola tyrosinivorans</name>
    <dbReference type="NCBI Taxonomy" id="1652492"/>
    <lineage>
        <taxon>Bacteria</taxon>
        <taxon>Pseudomonadati</taxon>
        <taxon>Pseudomonadota</taxon>
        <taxon>Alphaproteobacteria</taxon>
        <taxon>Rhodobacterales</taxon>
        <taxon>Roseobacteraceae</taxon>
        <taxon>Donghicola</taxon>
    </lineage>
</organism>
<dbReference type="EMBL" id="PVTQ01000015">
    <property type="protein sequence ID" value="PRY85598.1"/>
    <property type="molecule type" value="Genomic_DNA"/>
</dbReference>
<sequence>MIAKYLWTLRQILKGIWFRVSTFAVVAILLPVLAPMFTPWVPDDLSFKLGDNTVAAVLQIIASSMLTVTTFSLSIAVQAYSTAASTATPRATALLQQDTTTQNVLATFLGTFLFSLIGIIGLELGIFDTKGRTILFFATLGVVLIIVVALLRWISHLITFGMMSDTLDRAEAAARRSLQSRSGSPCLDAAPLEGAIPPNSHGIKAGASGYVRHMDVHGLQDLAAKHDVTLWCDVEPGDFVYSGQTIIYVEGARPDDGLEQSLRAGVTIGPERNYDQDPRFGLVVLSEIGSRALSPAVNDPGTAIDVLVRLVRVLEHWSPVRPDAPICPRVRMRPLRAEQMLDDAFHAIARDGAGNVEVQHRLHNALRALVIHQKSLFGEAAFHASAEAFERCKALPMQQFDCARVEKVRLTRAECSLSEAMVS</sequence>
<feature type="transmembrane region" description="Helical" evidence="1">
    <location>
        <begin position="104"/>
        <end position="127"/>
    </location>
</feature>
<dbReference type="Proteomes" id="UP000238392">
    <property type="component" value="Unassembled WGS sequence"/>
</dbReference>
<name>A0A2T0WFW3_9RHOB</name>